<gene>
    <name evidence="1" type="ORF">ACFP85_00680</name>
</gene>
<evidence type="ECO:0000313" key="1">
    <source>
        <dbReference type="EMBL" id="MFC6438676.1"/>
    </source>
</evidence>
<dbReference type="RefSeq" id="WP_377148260.1">
    <property type="nucleotide sequence ID" value="NZ_JBHSUS010000001.1"/>
</dbReference>
<dbReference type="InterPro" id="IPR027417">
    <property type="entry name" value="P-loop_NTPase"/>
</dbReference>
<dbReference type="SUPFAM" id="SSF53795">
    <property type="entry name" value="PEP carboxykinase-like"/>
    <property type="match status" value="1"/>
</dbReference>
<keyword evidence="1" id="KW-0418">Kinase</keyword>
<proteinExistence type="predicted"/>
<keyword evidence="1" id="KW-0808">Transferase</keyword>
<comment type="caution">
    <text evidence="1">The sequence shown here is derived from an EMBL/GenBank/DDBJ whole genome shotgun (WGS) entry which is preliminary data.</text>
</comment>
<reference evidence="2" key="1">
    <citation type="journal article" date="2019" name="Int. J. Syst. Evol. Microbiol.">
        <title>The Global Catalogue of Microorganisms (GCM) 10K type strain sequencing project: providing services to taxonomists for standard genome sequencing and annotation.</title>
        <authorList>
            <consortium name="The Broad Institute Genomics Platform"/>
            <consortium name="The Broad Institute Genome Sequencing Center for Infectious Disease"/>
            <person name="Wu L."/>
            <person name="Ma J."/>
        </authorList>
    </citation>
    <scope>NUCLEOTIDE SEQUENCE [LARGE SCALE GENOMIC DNA]</scope>
    <source>
        <strain evidence="2">CGMCC 1.16031</strain>
    </source>
</reference>
<name>A0ABW1XEN8_9ALTE</name>
<dbReference type="GO" id="GO:0016301">
    <property type="term" value="F:kinase activity"/>
    <property type="evidence" value="ECO:0007669"/>
    <property type="project" value="UniProtKB-KW"/>
</dbReference>
<dbReference type="EMBL" id="JBHSUS010000001">
    <property type="protein sequence ID" value="MFC6438676.1"/>
    <property type="molecule type" value="Genomic_DNA"/>
</dbReference>
<sequence length="278" mass="31031">MTYRAGRFNFRLFTSISRLKETVSQIYAPLDPDNIVDFEIAVQPQRWYRPQVTFKFQQTEPFLPLPANQAYPLLEWGMNWCVTQHCHQYLIIHAAVLEKNNKVIILPGSPGSGKSTLSAALCLLDGWNLLSDEMALVDTTSGLVFPSPRPISLKNASIDIVSQFPCAKQITPSVKDTTKGTVAHLVAPCHRSFSIDQGYPAVAVVFPTYTPTSTCNRLNPITVGNSFMRLIENSFNYHILRQVGFDALGQLANACGHYTYPNNGNFSESFALLNELIR</sequence>
<evidence type="ECO:0000313" key="2">
    <source>
        <dbReference type="Proteomes" id="UP001596364"/>
    </source>
</evidence>
<keyword evidence="2" id="KW-1185">Reference proteome</keyword>
<protein>
    <submittedName>
        <fullName evidence="1">HprK-related kinase A</fullName>
    </submittedName>
</protein>
<dbReference type="Gene3D" id="3.40.50.300">
    <property type="entry name" value="P-loop containing nucleotide triphosphate hydrolases"/>
    <property type="match status" value="1"/>
</dbReference>
<dbReference type="NCBIfam" id="TIGR04352">
    <property type="entry name" value="HprK_rel_A"/>
    <property type="match status" value="1"/>
</dbReference>
<dbReference type="InterPro" id="IPR027600">
    <property type="entry name" value="HprK-rel_A"/>
</dbReference>
<organism evidence="1 2">
    <name type="scientific">Pseudobowmanella zhangzhouensis</name>
    <dbReference type="NCBI Taxonomy" id="1537679"/>
    <lineage>
        <taxon>Bacteria</taxon>
        <taxon>Pseudomonadati</taxon>
        <taxon>Pseudomonadota</taxon>
        <taxon>Gammaproteobacteria</taxon>
        <taxon>Alteromonadales</taxon>
        <taxon>Alteromonadaceae</taxon>
    </lineage>
</organism>
<accession>A0ABW1XEN8</accession>
<dbReference type="Proteomes" id="UP001596364">
    <property type="component" value="Unassembled WGS sequence"/>
</dbReference>